<evidence type="ECO:0000313" key="2">
    <source>
        <dbReference type="Proteomes" id="UP000242164"/>
    </source>
</evidence>
<gene>
    <name evidence="1" type="ORF">BCB44BAC_01596</name>
</gene>
<protein>
    <submittedName>
        <fullName evidence="1">Uncharacterized protein</fullName>
    </submittedName>
</protein>
<sequence>MKKEWLANVDLTKKMIQNRSIIRNLKNIKDIYWYYSRF</sequence>
<name>A0AAX2CFH2_9BACI</name>
<organism evidence="1 2">
    <name type="scientific">Bacillus cytotoxicus</name>
    <dbReference type="NCBI Taxonomy" id="580165"/>
    <lineage>
        <taxon>Bacteria</taxon>
        <taxon>Bacillati</taxon>
        <taxon>Bacillota</taxon>
        <taxon>Bacilli</taxon>
        <taxon>Bacillales</taxon>
        <taxon>Bacillaceae</taxon>
        <taxon>Bacillus</taxon>
        <taxon>Bacillus cereus group</taxon>
    </lineage>
</organism>
<dbReference type="Proteomes" id="UP000242164">
    <property type="component" value="Unassembled WGS sequence"/>
</dbReference>
<evidence type="ECO:0000313" key="1">
    <source>
        <dbReference type="EMBL" id="SCL89742.1"/>
    </source>
</evidence>
<reference evidence="1 2" key="1">
    <citation type="submission" date="2016-08" db="EMBL/GenBank/DDBJ databases">
        <authorList>
            <person name="Loux V."/>
            <person name="Rue O."/>
        </authorList>
    </citation>
    <scope>NUCLEOTIDE SEQUENCE [LARGE SCALE GENOMIC DNA]</scope>
    <source>
        <strain evidence="1 2">AFSSA_08CEB44bac</strain>
    </source>
</reference>
<dbReference type="EMBL" id="FMIK01000022">
    <property type="protein sequence ID" value="SCL89742.1"/>
    <property type="molecule type" value="Genomic_DNA"/>
</dbReference>
<proteinExistence type="predicted"/>
<comment type="caution">
    <text evidence="1">The sequence shown here is derived from an EMBL/GenBank/DDBJ whole genome shotgun (WGS) entry which is preliminary data.</text>
</comment>
<dbReference type="AlphaFoldDB" id="A0AAX2CFH2"/>
<accession>A0AAX2CFH2</accession>